<gene>
    <name evidence="8" type="ORF">R4Y45_02220</name>
</gene>
<evidence type="ECO:0000256" key="6">
    <source>
        <dbReference type="RuleBase" id="RU000481"/>
    </source>
</evidence>
<evidence type="ECO:0000313" key="8">
    <source>
        <dbReference type="EMBL" id="MEJ6348042.1"/>
    </source>
</evidence>
<dbReference type="Proteomes" id="UP001377804">
    <property type="component" value="Unassembled WGS sequence"/>
</dbReference>
<evidence type="ECO:0000259" key="7">
    <source>
        <dbReference type="Pfam" id="PF00155"/>
    </source>
</evidence>
<dbReference type="InterPro" id="IPR015421">
    <property type="entry name" value="PyrdxlP-dep_Trfase_major"/>
</dbReference>
<dbReference type="InterPro" id="IPR004838">
    <property type="entry name" value="NHTrfase_class1_PyrdxlP-BS"/>
</dbReference>
<dbReference type="InterPro" id="IPR015424">
    <property type="entry name" value="PyrdxlP-dep_Trfase"/>
</dbReference>
<dbReference type="InterPro" id="IPR050596">
    <property type="entry name" value="AspAT/PAT-like"/>
</dbReference>
<accession>A0ABU8SF87</accession>
<dbReference type="Pfam" id="PF00155">
    <property type="entry name" value="Aminotran_1_2"/>
    <property type="match status" value="1"/>
</dbReference>
<dbReference type="InterPro" id="IPR015422">
    <property type="entry name" value="PyrdxlP-dep_Trfase_small"/>
</dbReference>
<evidence type="ECO:0000313" key="9">
    <source>
        <dbReference type="Proteomes" id="UP001377804"/>
    </source>
</evidence>
<keyword evidence="4 6" id="KW-0808">Transferase</keyword>
<dbReference type="PANTHER" id="PTHR46383">
    <property type="entry name" value="ASPARTATE AMINOTRANSFERASE"/>
    <property type="match status" value="1"/>
</dbReference>
<evidence type="ECO:0000256" key="3">
    <source>
        <dbReference type="ARBA" id="ARBA00022576"/>
    </source>
</evidence>
<organism evidence="8 9">
    <name type="scientific">Holzapfeliella saturejae</name>
    <dbReference type="NCBI Taxonomy" id="3082953"/>
    <lineage>
        <taxon>Bacteria</taxon>
        <taxon>Bacillati</taxon>
        <taxon>Bacillota</taxon>
        <taxon>Bacilli</taxon>
        <taxon>Lactobacillales</taxon>
        <taxon>Lactobacillaceae</taxon>
        <taxon>Holzapfeliella</taxon>
    </lineage>
</organism>
<evidence type="ECO:0000256" key="1">
    <source>
        <dbReference type="ARBA" id="ARBA00001933"/>
    </source>
</evidence>
<proteinExistence type="inferred from homology"/>
<dbReference type="PANTHER" id="PTHR46383:SF4">
    <property type="entry name" value="AMINOTRANSFERASE"/>
    <property type="match status" value="1"/>
</dbReference>
<sequence length="388" mass="43285">MNLEHNMSRQLDHVKPSVMMNYNAEVAQIEDVIRLTVGEPDFNTPKHIKEVAMQAIKANESHYTTPQGNPKLRQAMANFLAKHYDAHYNAEDEILVTVGASEAIYDSLTAILNEGDEVIVPTPIFPQYAPIIEANGGIVKFLDTTEDDFILKPEKLDQMIEASNGKVKAIILNYPSNPTGVTYSREELNALVQVFKKHELFVISDEIYSELTYGIDHVSMGELLKEQTILINGLSKSHAMTGWRVGMVAAPKEIMKKISLVHKLSVVTAPTFIQITAIEALEAGEFDAQDMKKAYVKRRDYLIQALTDLGFEIKLPTGAFYLFAKLPKQVNQNGYAFALDLAYQAKVAFSPGEAFFGHDNYVRISYAASLSQLEEAVSRVSKYLAKLS</sequence>
<name>A0ABU8SF87_9LACO</name>
<dbReference type="GO" id="GO:0008483">
    <property type="term" value="F:transaminase activity"/>
    <property type="evidence" value="ECO:0007669"/>
    <property type="project" value="UniProtKB-KW"/>
</dbReference>
<comment type="caution">
    <text evidence="8">The sequence shown here is derived from an EMBL/GenBank/DDBJ whole genome shotgun (WGS) entry which is preliminary data.</text>
</comment>
<dbReference type="Gene3D" id="3.90.1150.10">
    <property type="entry name" value="Aspartate Aminotransferase, domain 1"/>
    <property type="match status" value="1"/>
</dbReference>
<dbReference type="PROSITE" id="PS00105">
    <property type="entry name" value="AA_TRANSFER_CLASS_1"/>
    <property type="match status" value="1"/>
</dbReference>
<dbReference type="Gene3D" id="3.40.640.10">
    <property type="entry name" value="Type I PLP-dependent aspartate aminotransferase-like (Major domain)"/>
    <property type="match status" value="1"/>
</dbReference>
<comment type="similarity">
    <text evidence="2 6">Belongs to the class-I pyridoxal-phosphate-dependent aminotransferase family.</text>
</comment>
<feature type="domain" description="Aminotransferase class I/classII large" evidence="7">
    <location>
        <begin position="31"/>
        <end position="379"/>
    </location>
</feature>
<protein>
    <recommendedName>
        <fullName evidence="6">Aminotransferase</fullName>
        <ecNumber evidence="6">2.6.1.-</ecNumber>
    </recommendedName>
</protein>
<dbReference type="EMBL" id="JAWMWG010000001">
    <property type="protein sequence ID" value="MEJ6348042.1"/>
    <property type="molecule type" value="Genomic_DNA"/>
</dbReference>
<keyword evidence="9" id="KW-1185">Reference proteome</keyword>
<dbReference type="InterPro" id="IPR004839">
    <property type="entry name" value="Aminotransferase_I/II_large"/>
</dbReference>
<reference evidence="8 9" key="1">
    <citation type="submission" date="2023-10" db="EMBL/GenBank/DDBJ databases">
        <title>Holzapfeliella saturejae sp. nov. isolated from Satureja montana flowers.</title>
        <authorList>
            <person name="Alcantara C."/>
            <person name="Zuniga M."/>
            <person name="Landete J.M."/>
            <person name="Monedero V."/>
        </authorList>
    </citation>
    <scope>NUCLEOTIDE SEQUENCE [LARGE SCALE GENOMIC DNA]</scope>
    <source>
        <strain evidence="8 9">He02</strain>
    </source>
</reference>
<evidence type="ECO:0000256" key="2">
    <source>
        <dbReference type="ARBA" id="ARBA00007441"/>
    </source>
</evidence>
<dbReference type="SUPFAM" id="SSF53383">
    <property type="entry name" value="PLP-dependent transferases"/>
    <property type="match status" value="1"/>
</dbReference>
<evidence type="ECO:0000256" key="5">
    <source>
        <dbReference type="ARBA" id="ARBA00022898"/>
    </source>
</evidence>
<comment type="cofactor">
    <cofactor evidence="1 6">
        <name>pyridoxal 5'-phosphate</name>
        <dbReference type="ChEBI" id="CHEBI:597326"/>
    </cofactor>
</comment>
<keyword evidence="3 6" id="KW-0032">Aminotransferase</keyword>
<keyword evidence="5" id="KW-0663">Pyridoxal phosphate</keyword>
<evidence type="ECO:0000256" key="4">
    <source>
        <dbReference type="ARBA" id="ARBA00022679"/>
    </source>
</evidence>
<dbReference type="EC" id="2.6.1.-" evidence="6"/>
<dbReference type="RefSeq" id="WP_339968843.1">
    <property type="nucleotide sequence ID" value="NZ_JAWMWG010000001.1"/>
</dbReference>
<dbReference type="CDD" id="cd00609">
    <property type="entry name" value="AAT_like"/>
    <property type="match status" value="1"/>
</dbReference>